<organism evidence="2 3">
    <name type="scientific">Sandaracinobacteroides saxicola</name>
    <dbReference type="NCBI Taxonomy" id="2759707"/>
    <lineage>
        <taxon>Bacteria</taxon>
        <taxon>Pseudomonadati</taxon>
        <taxon>Pseudomonadota</taxon>
        <taxon>Alphaproteobacteria</taxon>
        <taxon>Sphingomonadales</taxon>
        <taxon>Sphingosinicellaceae</taxon>
        <taxon>Sandaracinobacteroides</taxon>
    </lineage>
</organism>
<dbReference type="InterPro" id="IPR036390">
    <property type="entry name" value="WH_DNA-bd_sf"/>
</dbReference>
<name>A0A7G5IFH9_9SPHN</name>
<dbReference type="Proteomes" id="UP000515292">
    <property type="component" value="Chromosome"/>
</dbReference>
<dbReference type="KEGG" id="sand:H3309_12180"/>
<keyword evidence="3" id="KW-1185">Reference proteome</keyword>
<accession>A0A7G5IFH9</accession>
<reference evidence="2 3" key="1">
    <citation type="submission" date="2020-07" db="EMBL/GenBank/DDBJ databases">
        <title>Complete genome sequence for Sandaracinobacter sp. M6.</title>
        <authorList>
            <person name="Tang Y."/>
            <person name="Liu Q."/>
            <person name="Guo Z."/>
            <person name="Lei P."/>
            <person name="Huang B."/>
        </authorList>
    </citation>
    <scope>NUCLEOTIDE SEQUENCE [LARGE SCALE GENOMIC DNA]</scope>
    <source>
        <strain evidence="2 3">M6</strain>
    </source>
</reference>
<gene>
    <name evidence="2" type="ORF">H3309_12180</name>
</gene>
<dbReference type="InterPro" id="IPR000835">
    <property type="entry name" value="HTH_MarR-typ"/>
</dbReference>
<evidence type="ECO:0000313" key="3">
    <source>
        <dbReference type="Proteomes" id="UP000515292"/>
    </source>
</evidence>
<keyword evidence="2" id="KW-0238">DNA-binding</keyword>
<protein>
    <submittedName>
        <fullName evidence="2">Winged helix DNA-binding protein</fullName>
    </submittedName>
</protein>
<dbReference type="RefSeq" id="WP_182294966.1">
    <property type="nucleotide sequence ID" value="NZ_CP059851.1"/>
</dbReference>
<dbReference type="GO" id="GO:0003700">
    <property type="term" value="F:DNA-binding transcription factor activity"/>
    <property type="evidence" value="ECO:0007669"/>
    <property type="project" value="InterPro"/>
</dbReference>
<sequence length="163" mass="18208">MDDSCHVAHHFGFTSGSPPLNISCAATAAGLQSIELALQRIKAEVQRLVPGREGQDMELRRLADHARHLYNLRRQRGKLLGDLFGEPAWDMLLDLFIRTAEGKKTPVKNLCLAACTPTSTAVRWIDRLIESGLIEKTTDEEDARRSLVALTERGWRALHALLK</sequence>
<feature type="domain" description="HTH marR-type" evidence="1">
    <location>
        <begin position="106"/>
        <end position="154"/>
    </location>
</feature>
<dbReference type="GO" id="GO:0003677">
    <property type="term" value="F:DNA binding"/>
    <property type="evidence" value="ECO:0007669"/>
    <property type="project" value="UniProtKB-KW"/>
</dbReference>
<dbReference type="SUPFAM" id="SSF46785">
    <property type="entry name" value="Winged helix' DNA-binding domain"/>
    <property type="match status" value="1"/>
</dbReference>
<evidence type="ECO:0000259" key="1">
    <source>
        <dbReference type="Pfam" id="PF13463"/>
    </source>
</evidence>
<dbReference type="InterPro" id="IPR036388">
    <property type="entry name" value="WH-like_DNA-bd_sf"/>
</dbReference>
<dbReference type="Pfam" id="PF13463">
    <property type="entry name" value="HTH_27"/>
    <property type="match status" value="1"/>
</dbReference>
<dbReference type="AlphaFoldDB" id="A0A7G5IFH9"/>
<dbReference type="EMBL" id="CP059851">
    <property type="protein sequence ID" value="QMW22121.1"/>
    <property type="molecule type" value="Genomic_DNA"/>
</dbReference>
<proteinExistence type="predicted"/>
<dbReference type="Gene3D" id="1.10.10.10">
    <property type="entry name" value="Winged helix-like DNA-binding domain superfamily/Winged helix DNA-binding domain"/>
    <property type="match status" value="1"/>
</dbReference>
<evidence type="ECO:0000313" key="2">
    <source>
        <dbReference type="EMBL" id="QMW22121.1"/>
    </source>
</evidence>